<reference evidence="2" key="1">
    <citation type="submission" date="2016-06" db="EMBL/GenBank/DDBJ databases">
        <authorList>
            <person name="Petersen J."/>
            <person name="Sayavedra L."/>
        </authorList>
    </citation>
    <scope>NUCLEOTIDE SEQUENCE [LARGE SCALE GENOMIC DNA]</scope>
    <source>
        <strain evidence="2">BazSymA</strain>
    </source>
</reference>
<name>A0A1H6M9R5_9GAMM</name>
<dbReference type="AlphaFoldDB" id="A0A1H6M9R5"/>
<evidence type="ECO:0000313" key="1">
    <source>
        <dbReference type="EMBL" id="SEH98150.1"/>
    </source>
</evidence>
<protein>
    <submittedName>
        <fullName evidence="1">Uncharacterized protein</fullName>
    </submittedName>
</protein>
<evidence type="ECO:0000313" key="2">
    <source>
        <dbReference type="Proteomes" id="UP000198988"/>
    </source>
</evidence>
<organism evidence="1 2">
    <name type="scientific">Bathymodiolus azoricus thioautotrophic gill symbiont</name>
    <dbReference type="NCBI Taxonomy" id="235205"/>
    <lineage>
        <taxon>Bacteria</taxon>
        <taxon>Pseudomonadati</taxon>
        <taxon>Pseudomonadota</taxon>
        <taxon>Gammaproteobacteria</taxon>
        <taxon>sulfur-oxidizing symbionts</taxon>
    </lineage>
</organism>
<gene>
    <name evidence="1" type="ORF">BAZSYMA_ACONTIG54434_1</name>
</gene>
<dbReference type="Proteomes" id="UP000198988">
    <property type="component" value="Unassembled WGS sequence"/>
</dbReference>
<sequence length="38" mass="4523">MALKHQKSKINYPKLRLSFELKIAICNLIISNFVYPMR</sequence>
<dbReference type="EMBL" id="CDSC02000394">
    <property type="protein sequence ID" value="SEH98150.1"/>
    <property type="molecule type" value="Genomic_DNA"/>
</dbReference>
<accession>A0A1H6M9R5</accession>
<proteinExistence type="predicted"/>